<evidence type="ECO:0000313" key="3">
    <source>
        <dbReference type="Proteomes" id="UP000631114"/>
    </source>
</evidence>
<proteinExistence type="predicted"/>
<dbReference type="AlphaFoldDB" id="A0A835LU40"/>
<evidence type="ECO:0000256" key="1">
    <source>
        <dbReference type="SAM" id="MobiDB-lite"/>
    </source>
</evidence>
<feature type="compositionally biased region" description="Basic and acidic residues" evidence="1">
    <location>
        <begin position="1"/>
        <end position="17"/>
    </location>
</feature>
<comment type="caution">
    <text evidence="2">The sequence shown here is derived from an EMBL/GenBank/DDBJ whole genome shotgun (WGS) entry which is preliminary data.</text>
</comment>
<dbReference type="OrthoDB" id="166375at2759"/>
<evidence type="ECO:0000313" key="2">
    <source>
        <dbReference type="EMBL" id="KAF9604957.1"/>
    </source>
</evidence>
<protein>
    <submittedName>
        <fullName evidence="2">Uncharacterized protein</fullName>
    </submittedName>
</protein>
<dbReference type="Proteomes" id="UP000631114">
    <property type="component" value="Unassembled WGS sequence"/>
</dbReference>
<organism evidence="2 3">
    <name type="scientific">Coptis chinensis</name>
    <dbReference type="NCBI Taxonomy" id="261450"/>
    <lineage>
        <taxon>Eukaryota</taxon>
        <taxon>Viridiplantae</taxon>
        <taxon>Streptophyta</taxon>
        <taxon>Embryophyta</taxon>
        <taxon>Tracheophyta</taxon>
        <taxon>Spermatophyta</taxon>
        <taxon>Magnoliopsida</taxon>
        <taxon>Ranunculales</taxon>
        <taxon>Ranunculaceae</taxon>
        <taxon>Coptidoideae</taxon>
        <taxon>Coptis</taxon>
    </lineage>
</organism>
<sequence>TNVAEKELNREETERIETSLQELDASRQPKEKDLKMILLESANATTEIVSALRIGTKAIGKL</sequence>
<name>A0A835LU40_9MAGN</name>
<dbReference type="EMBL" id="JADFTS010000005">
    <property type="protein sequence ID" value="KAF9604957.1"/>
    <property type="molecule type" value="Genomic_DNA"/>
</dbReference>
<gene>
    <name evidence="2" type="ORF">IFM89_011650</name>
</gene>
<accession>A0A835LU40</accession>
<keyword evidence="3" id="KW-1185">Reference proteome</keyword>
<feature type="non-terminal residue" evidence="2">
    <location>
        <position position="1"/>
    </location>
</feature>
<feature type="region of interest" description="Disordered" evidence="1">
    <location>
        <begin position="1"/>
        <end position="27"/>
    </location>
</feature>
<reference evidence="2 3" key="1">
    <citation type="submission" date="2020-10" db="EMBL/GenBank/DDBJ databases">
        <title>The Coptis chinensis genome and diversification of protoberbering-type alkaloids.</title>
        <authorList>
            <person name="Wang B."/>
            <person name="Shu S."/>
            <person name="Song C."/>
            <person name="Liu Y."/>
        </authorList>
    </citation>
    <scope>NUCLEOTIDE SEQUENCE [LARGE SCALE GENOMIC DNA]</scope>
    <source>
        <strain evidence="2">HL-2020</strain>
        <tissue evidence="2">Leaf</tissue>
    </source>
</reference>